<feature type="compositionally biased region" description="Basic and acidic residues" evidence="1">
    <location>
        <begin position="98"/>
        <end position="126"/>
    </location>
</feature>
<keyword evidence="3" id="KW-1185">Reference proteome</keyword>
<dbReference type="AlphaFoldDB" id="A0A0E0CW40"/>
<evidence type="ECO:0000256" key="1">
    <source>
        <dbReference type="SAM" id="MobiDB-lite"/>
    </source>
</evidence>
<protein>
    <submittedName>
        <fullName evidence="2">Uncharacterized protein</fullName>
    </submittedName>
</protein>
<evidence type="ECO:0000313" key="2">
    <source>
        <dbReference type="EnsemblPlants" id="OMERI03G05540.1"/>
    </source>
</evidence>
<sequence>MCYLREGGGGDGADEAALAAADGAEEALATAVTGRGWSWQQGQGGSGSARCHRIWQPPRRIRRPQSGSVLSGVGSQIPSVEAAAGQHADDSVQPGVEAGKKETGGCRWRRDPRERRGLRPARREDGGIGPCAATARCSAATTAVPPQIRASRPDLESGWLWWSATAVDLRRLATAVGNGGDGWLRQLAAATSGGLSRLVAAGPVLNFSWACVLAMSVCGWWYFFLFPGYDLPGTSYRLVRVVKKKKSFVGWRAVILDRMVYGYFWNKACMASFDEIMVHDPSHYDLLSKLGDGSAGNLVLMNLSIVCPTLSIAGDNVVHNFTGSPDWTMKDQ</sequence>
<proteinExistence type="predicted"/>
<reference evidence="2" key="2">
    <citation type="submission" date="2018-05" db="EMBL/GenBank/DDBJ databases">
        <title>OmerRS3 (Oryza meridionalis Reference Sequence Version 3).</title>
        <authorList>
            <person name="Zhang J."/>
            <person name="Kudrna D."/>
            <person name="Lee S."/>
            <person name="Talag J."/>
            <person name="Welchert J."/>
            <person name="Wing R.A."/>
        </authorList>
    </citation>
    <scope>NUCLEOTIDE SEQUENCE [LARGE SCALE GENOMIC DNA]</scope>
    <source>
        <strain evidence="2">cv. OR44</strain>
    </source>
</reference>
<name>A0A0E0CW40_9ORYZ</name>
<feature type="region of interest" description="Disordered" evidence="1">
    <location>
        <begin position="80"/>
        <end position="130"/>
    </location>
</feature>
<organism evidence="2">
    <name type="scientific">Oryza meridionalis</name>
    <dbReference type="NCBI Taxonomy" id="40149"/>
    <lineage>
        <taxon>Eukaryota</taxon>
        <taxon>Viridiplantae</taxon>
        <taxon>Streptophyta</taxon>
        <taxon>Embryophyta</taxon>
        <taxon>Tracheophyta</taxon>
        <taxon>Spermatophyta</taxon>
        <taxon>Magnoliopsida</taxon>
        <taxon>Liliopsida</taxon>
        <taxon>Poales</taxon>
        <taxon>Poaceae</taxon>
        <taxon>BOP clade</taxon>
        <taxon>Oryzoideae</taxon>
        <taxon>Oryzeae</taxon>
        <taxon>Oryzinae</taxon>
        <taxon>Oryza</taxon>
    </lineage>
</organism>
<accession>A0A0E0CW40</accession>
<reference evidence="2" key="1">
    <citation type="submission" date="2015-04" db="UniProtKB">
        <authorList>
            <consortium name="EnsemblPlants"/>
        </authorList>
    </citation>
    <scope>IDENTIFICATION</scope>
</reference>
<dbReference type="Proteomes" id="UP000008021">
    <property type="component" value="Chromosome 3"/>
</dbReference>
<dbReference type="HOGENOM" id="CLU_837794_0_0_1"/>
<dbReference type="Gramene" id="OMERI03G05540.1">
    <property type="protein sequence ID" value="OMERI03G05540.1"/>
    <property type="gene ID" value="OMERI03G05540"/>
</dbReference>
<evidence type="ECO:0000313" key="3">
    <source>
        <dbReference type="Proteomes" id="UP000008021"/>
    </source>
</evidence>
<dbReference type="EnsemblPlants" id="OMERI03G05540.1">
    <property type="protein sequence ID" value="OMERI03G05540.1"/>
    <property type="gene ID" value="OMERI03G05540"/>
</dbReference>